<dbReference type="InterPro" id="IPR025295">
    <property type="entry name" value="eCIS_core_dom"/>
</dbReference>
<reference evidence="3" key="1">
    <citation type="journal article" date="2014" name="Int. J. Syst. Evol. Microbiol.">
        <title>Complete genome sequence of Corynebacterium casei LMG S-19264T (=DSM 44701T), isolated from a smear-ripened cheese.</title>
        <authorList>
            <consortium name="US DOE Joint Genome Institute (JGI-PGF)"/>
            <person name="Walter F."/>
            <person name="Albersmeier A."/>
            <person name="Kalinowski J."/>
            <person name="Ruckert C."/>
        </authorList>
    </citation>
    <scope>NUCLEOTIDE SEQUENCE</scope>
    <source>
        <strain evidence="3">KCTC 12368</strain>
    </source>
</reference>
<dbReference type="EMBL" id="BMWX01000001">
    <property type="protein sequence ID" value="GGZ17416.1"/>
    <property type="molecule type" value="Genomic_DNA"/>
</dbReference>
<gene>
    <name evidence="3" type="ORF">GCM10007049_07400</name>
</gene>
<proteinExistence type="predicted"/>
<evidence type="ECO:0000256" key="1">
    <source>
        <dbReference type="SAM" id="MobiDB-lite"/>
    </source>
</evidence>
<keyword evidence="4" id="KW-1185">Reference proteome</keyword>
<feature type="compositionally biased region" description="Polar residues" evidence="1">
    <location>
        <begin position="19"/>
        <end position="47"/>
    </location>
</feature>
<organism evidence="3 4">
    <name type="scientific">Echinicola pacifica</name>
    <dbReference type="NCBI Taxonomy" id="346377"/>
    <lineage>
        <taxon>Bacteria</taxon>
        <taxon>Pseudomonadati</taxon>
        <taxon>Bacteroidota</taxon>
        <taxon>Cytophagia</taxon>
        <taxon>Cytophagales</taxon>
        <taxon>Cyclobacteriaceae</taxon>
        <taxon>Echinicola</taxon>
    </lineage>
</organism>
<evidence type="ECO:0000259" key="2">
    <source>
        <dbReference type="Pfam" id="PF13699"/>
    </source>
</evidence>
<dbReference type="Proteomes" id="UP000619457">
    <property type="component" value="Unassembled WGS sequence"/>
</dbReference>
<dbReference type="Pfam" id="PF13699">
    <property type="entry name" value="eCIS_core"/>
    <property type="match status" value="1"/>
</dbReference>
<comment type="caution">
    <text evidence="3">The sequence shown here is derived from an EMBL/GenBank/DDBJ whole genome shotgun (WGS) entry which is preliminary data.</text>
</comment>
<name>A0A918UL07_9BACT</name>
<accession>A0A918UL07</accession>
<sequence>MGKAGDPYEVEADKMADQLVQQGTTETKSSIQNRPLASSISPITQLKPTEDPIQEKEEELQSKEEEVQRIPEFGSHADEPIQRKEGGEAPSGIASQLRNGSGGSTLPGPVNQEMSQGFGADFSGVKVHTDSEAVQMSQDLGAQAFTHGNDIYFNEGKYQPESSGGKHLLAHELTHTIQQGKSKAVQQTAIQRTEETEAPAMEPETGVLDETAKTVTFSKIGVPGFKLLNHRGNLFSGKKPLKRKNDYLRGNTNQRNGVWKPQVSKDTIKTKLNELYFNHNHVAATPATTHVFKANITGRNVMPTYIGNIDDIATELTTPTWGKDKEYRRFDVDHVVELQLANWSTESWPNTTDNMELLDSSKNSSSGSTIKNKITEKLNGFRERHNGQYPGGDADFKTNYTLVFTEAEAIPGGDSEVTENEYWTKEQIEEGEQLNAIEVGSLADIGGEGEVRIFPNAGGGLGQRFYWTGDSAVTDSNEKRYFNNPFRITAKNFVTTGEGVEQTNLLGTISVNIPPGDKTWEPWTNDKEIEVIRFKGSKYAGYITKQSIQSNLYGLRVNRTSPVEILELELMPDGIQAYGQIMPSIPIFEGSPIELFLSNGDVRISKTFSSGEINVPPPFAISDSSLTIFASSSDGLGLTGEVNFGIDRVGTGSITATAATETGFSLVGNFSFDPNLFDSAEIEISYIDNIWTIGGTIQIPEGKVRGVKSATINASYSENIFSASGEAELDIPGIERGNMSVEFGEGGFSIGGDFDLSSDIPGIQSGSVSASIAQEAGQEGYNVSVTGTAVPDIPGINSSLSVSYINGALTIEGSASYSRGMLSGTIEVGATNRPLDENGDPNGDPDDTMRVYGGGTLTLQLTPWLAATAGVTFTPEGEIEVLARLSAERYEVFARKEMNRNLFQVPTIEIPLFAIPLGPRSLGLVAQIGGGLDFTSGFGPGELRNMSAEINYNPEREDETTLSGHGEFGIPADAGLTLRGDMSLGLSVGIASLTGGIELAGTLGLAGEALASVDVNWSPQTGLTLDAEGRITVNPAFTFEVNAFARASLGIGFLSISETWRHNLASYEWGPGIQFGIAFPIHYQEGEAFDMSFDDIEVIYPDLDVINMAKGLALDIKNDLFD</sequence>
<reference evidence="3" key="2">
    <citation type="submission" date="2020-09" db="EMBL/GenBank/DDBJ databases">
        <authorList>
            <person name="Sun Q."/>
            <person name="Kim S."/>
        </authorList>
    </citation>
    <scope>NUCLEOTIDE SEQUENCE</scope>
    <source>
        <strain evidence="3">KCTC 12368</strain>
    </source>
</reference>
<protein>
    <recommendedName>
        <fullName evidence="2">eCIS core domain-containing protein</fullName>
    </recommendedName>
</protein>
<feature type="region of interest" description="Disordered" evidence="1">
    <location>
        <begin position="1"/>
        <end position="106"/>
    </location>
</feature>
<evidence type="ECO:0000313" key="3">
    <source>
        <dbReference type="EMBL" id="GGZ17416.1"/>
    </source>
</evidence>
<feature type="compositionally biased region" description="Basic and acidic residues" evidence="1">
    <location>
        <begin position="48"/>
        <end position="87"/>
    </location>
</feature>
<evidence type="ECO:0000313" key="4">
    <source>
        <dbReference type="Proteomes" id="UP000619457"/>
    </source>
</evidence>
<dbReference type="AlphaFoldDB" id="A0A918UL07"/>
<feature type="domain" description="eCIS core" evidence="2">
    <location>
        <begin position="106"/>
        <end position="181"/>
    </location>
</feature>